<proteinExistence type="predicted"/>
<evidence type="ECO:0000313" key="4">
    <source>
        <dbReference type="EMBL" id="RBP97598.1"/>
    </source>
</evidence>
<feature type="chain" id="PRO_5016743903" evidence="3">
    <location>
        <begin position="34"/>
        <end position="693"/>
    </location>
</feature>
<dbReference type="Gene3D" id="2.60.40.740">
    <property type="match status" value="1"/>
</dbReference>
<reference evidence="4 5" key="1">
    <citation type="submission" date="2017-10" db="EMBL/GenBank/DDBJ databases">
        <title>Bifidobacterium xylocopum sp. nov. and Bifidobacterium aemilianum sp. nov., from the carpenter bee (Xylocopa violacea) digestive tract.</title>
        <authorList>
            <person name="Alberoni D."/>
            <person name="Baffoni L."/>
            <person name="Di Gioia D."/>
            <person name="Gaggia F."/>
            <person name="Biavati B."/>
        </authorList>
    </citation>
    <scope>NUCLEOTIDE SEQUENCE [LARGE SCALE GENOMIC DNA]</scope>
    <source>
        <strain evidence="4 5">XV10</strain>
    </source>
</reference>
<dbReference type="EMBL" id="PDCG01000005">
    <property type="protein sequence ID" value="RBP97598.1"/>
    <property type="molecule type" value="Genomic_DNA"/>
</dbReference>
<protein>
    <submittedName>
        <fullName evidence="4">Uncharacterized protein</fullName>
    </submittedName>
</protein>
<evidence type="ECO:0000313" key="5">
    <source>
        <dbReference type="Proteomes" id="UP000252530"/>
    </source>
</evidence>
<feature type="region of interest" description="Disordered" evidence="1">
    <location>
        <begin position="392"/>
        <end position="430"/>
    </location>
</feature>
<evidence type="ECO:0000256" key="2">
    <source>
        <dbReference type="SAM" id="Phobius"/>
    </source>
</evidence>
<feature type="signal peptide" evidence="3">
    <location>
        <begin position="1"/>
        <end position="33"/>
    </location>
</feature>
<sequence>MRRGLLSRKVAGLAVSAVMVLGLSLTAASTASATEVQLSPGDMPDTNTNASLTIKGNALVGHKFKAVRIGKYSMATIDDGKIRKISVTTDPAPGLVDAGKHALQDIGVPEDSSSYPGNPIGQVAANWSGAQGGNNSSGITSSQIRKFVLSLVQDPQFANAQAAVDEHSVNANSPDPKSLTISGLKQGLYVIVDTTPTGQGGRVSASVPMLVGTAVAPTANDPGYTEYADGGADIAPLGVITFKANVPLIEKKFVNMQNRSVAVGTKVNYQVTASVPLTSGFPDGGYVYKVTDVPSKGLSINPASVKVYTSPTESGSIAAATEITSHSELWNARAENSPETGNPVLVIRFPGIMNTSYFKYGQFIFITYSNTVNEQSQSGVLSNGVMLNYSNDFSNPSTPLDPMDPSKGPNEGTGSQGVTDPSGGSDGENPDTNLYFYGLSIVNRSKVDGRSRLMNGKFTVSQEGSDSPMKFKQRGKGNYIRAADQNCSVPEQCVTELVVSDGKAMQAHGARFLQGYGHVSTADFRSRTQVFNAEAADDLTDSGKINAQAGYLFVNGLAVGTYKITQVDAPTEPKDFPDRFLPSYKETISNDAPATADAPLFTVKDDVWDLVGTPKPNNSEGIVSPVSTDPVSLKLFSPLTTVYNVDSPTQLSMTGVAGLILAVLVALVCIVLALILYRTSRRGRSLPSGMTVL</sequence>
<keyword evidence="2" id="KW-0472">Membrane</keyword>
<feature type="transmembrane region" description="Helical" evidence="2">
    <location>
        <begin position="656"/>
        <end position="677"/>
    </location>
</feature>
<keyword evidence="5" id="KW-1185">Reference proteome</keyword>
<accession>A0A366K8V3</accession>
<dbReference type="NCBIfam" id="TIGR04226">
    <property type="entry name" value="RrgB_K2N_iso_D2"/>
    <property type="match status" value="1"/>
</dbReference>
<evidence type="ECO:0000256" key="3">
    <source>
        <dbReference type="SAM" id="SignalP"/>
    </source>
</evidence>
<comment type="caution">
    <text evidence="4">The sequence shown here is derived from an EMBL/GenBank/DDBJ whole genome shotgun (WGS) entry which is preliminary data.</text>
</comment>
<dbReference type="InterPro" id="IPR026466">
    <property type="entry name" value="Fim_isopep_form_D2_dom"/>
</dbReference>
<dbReference type="Proteomes" id="UP000252530">
    <property type="component" value="Unassembled WGS sequence"/>
</dbReference>
<organism evidence="4 5">
    <name type="scientific">Bifidobacterium aemilianum</name>
    <dbReference type="NCBI Taxonomy" id="2493120"/>
    <lineage>
        <taxon>Bacteria</taxon>
        <taxon>Bacillati</taxon>
        <taxon>Actinomycetota</taxon>
        <taxon>Actinomycetes</taxon>
        <taxon>Bifidobacteriales</taxon>
        <taxon>Bifidobacteriaceae</taxon>
        <taxon>Bifidobacterium</taxon>
    </lineage>
</organism>
<gene>
    <name evidence="4" type="ORF">CRD60_06305</name>
</gene>
<name>A0A366K8V3_9BIFI</name>
<dbReference type="AlphaFoldDB" id="A0A366K8V3"/>
<evidence type="ECO:0000256" key="1">
    <source>
        <dbReference type="SAM" id="MobiDB-lite"/>
    </source>
</evidence>
<keyword evidence="2" id="KW-0812">Transmembrane</keyword>
<keyword evidence="3" id="KW-0732">Signal</keyword>
<keyword evidence="2" id="KW-1133">Transmembrane helix</keyword>